<dbReference type="PANTHER" id="PTHR38449">
    <property type="entry name" value="REGULATORY PROTEIN TM_1690-RELATED"/>
    <property type="match status" value="1"/>
</dbReference>
<reference evidence="2 3" key="1">
    <citation type="journal article" date="2013" name="Genome Announc.">
        <title>Draft Genome Sequence of Desulfotignum phosphitoxidans DSM 13687 Strain FiPS-3.</title>
        <authorList>
            <person name="Poehlein A."/>
            <person name="Daniel R."/>
            <person name="Simeonova D.D."/>
        </authorList>
    </citation>
    <scope>NUCLEOTIDE SEQUENCE [LARGE SCALE GENOMIC DNA]</scope>
    <source>
        <strain evidence="2 3">DSM 13687</strain>
    </source>
</reference>
<sequence>MEQVVLNIGFGNTVVADRVVTILTPNSSPMKRLKDEAKDDRRLIDATHGRKTRAIIITDSNHVILSAIQAETLSSRFETLIRNPEQAQEK</sequence>
<dbReference type="RefSeq" id="WP_006965192.1">
    <property type="nucleotide sequence ID" value="NZ_APJX01000003.1"/>
</dbReference>
<dbReference type="InterPro" id="IPR007169">
    <property type="entry name" value="RemA-like"/>
</dbReference>
<dbReference type="OrthoDB" id="5432174at2"/>
<organism evidence="2 3">
    <name type="scientific">Desulfotignum phosphitoxidans DSM 13687</name>
    <dbReference type="NCBI Taxonomy" id="1286635"/>
    <lineage>
        <taxon>Bacteria</taxon>
        <taxon>Pseudomonadati</taxon>
        <taxon>Thermodesulfobacteriota</taxon>
        <taxon>Desulfobacteria</taxon>
        <taxon>Desulfobacterales</taxon>
        <taxon>Desulfobacteraceae</taxon>
        <taxon>Desulfotignum</taxon>
    </lineage>
</organism>
<dbReference type="PATRIC" id="fig|1286635.3.peg.1569"/>
<dbReference type="Pfam" id="PF04025">
    <property type="entry name" value="RemA-like"/>
    <property type="match status" value="1"/>
</dbReference>
<dbReference type="AlphaFoldDB" id="S0G335"/>
<dbReference type="PANTHER" id="PTHR38449:SF1">
    <property type="entry name" value="REGULATORY PROTEIN SSL2874-RELATED"/>
    <property type="match status" value="1"/>
</dbReference>
<proteinExistence type="inferred from homology"/>
<accession>S0G335</accession>
<evidence type="ECO:0000313" key="3">
    <source>
        <dbReference type="Proteomes" id="UP000014216"/>
    </source>
</evidence>
<name>S0G335_9BACT</name>
<dbReference type="HAMAP" id="MF_01503">
    <property type="entry name" value="RemA"/>
    <property type="match status" value="1"/>
</dbReference>
<keyword evidence="3" id="KW-1185">Reference proteome</keyword>
<protein>
    <recommendedName>
        <fullName evidence="1">Putative regulatory protein Dpo_3c00110</fullName>
    </recommendedName>
</protein>
<dbReference type="NCBIfam" id="NF003315">
    <property type="entry name" value="PRK04323.1"/>
    <property type="match status" value="1"/>
</dbReference>
<dbReference type="EMBL" id="APJX01000003">
    <property type="protein sequence ID" value="EMS79869.1"/>
    <property type="molecule type" value="Genomic_DNA"/>
</dbReference>
<comment type="similarity">
    <text evidence="1">Belongs to the RemA family.</text>
</comment>
<dbReference type="Proteomes" id="UP000014216">
    <property type="component" value="Unassembled WGS sequence"/>
</dbReference>
<gene>
    <name evidence="2" type="ORF">Dpo_3c00110</name>
</gene>
<comment type="caution">
    <text evidence="2">The sequence shown here is derived from an EMBL/GenBank/DDBJ whole genome shotgun (WGS) entry which is preliminary data.</text>
</comment>
<evidence type="ECO:0000256" key="1">
    <source>
        <dbReference type="HAMAP-Rule" id="MF_01503"/>
    </source>
</evidence>
<evidence type="ECO:0000313" key="2">
    <source>
        <dbReference type="EMBL" id="EMS79869.1"/>
    </source>
</evidence>